<accession>A0A1Z5K8D0</accession>
<organism evidence="2 3">
    <name type="scientific">Fistulifera solaris</name>
    <name type="common">Oleaginous diatom</name>
    <dbReference type="NCBI Taxonomy" id="1519565"/>
    <lineage>
        <taxon>Eukaryota</taxon>
        <taxon>Sar</taxon>
        <taxon>Stramenopiles</taxon>
        <taxon>Ochrophyta</taxon>
        <taxon>Bacillariophyta</taxon>
        <taxon>Bacillariophyceae</taxon>
        <taxon>Bacillariophycidae</taxon>
        <taxon>Naviculales</taxon>
        <taxon>Naviculaceae</taxon>
        <taxon>Fistulifera</taxon>
    </lineage>
</organism>
<name>A0A1Z5K8D0_FISSO</name>
<evidence type="ECO:0000256" key="1">
    <source>
        <dbReference type="SAM" id="MobiDB-lite"/>
    </source>
</evidence>
<evidence type="ECO:0000313" key="2">
    <source>
        <dbReference type="EMBL" id="GAX22484.1"/>
    </source>
</evidence>
<keyword evidence="3" id="KW-1185">Reference proteome</keyword>
<comment type="caution">
    <text evidence="2">The sequence shown here is derived from an EMBL/GenBank/DDBJ whole genome shotgun (WGS) entry which is preliminary data.</text>
</comment>
<dbReference type="AlphaFoldDB" id="A0A1Z5K8D0"/>
<evidence type="ECO:0000313" key="3">
    <source>
        <dbReference type="Proteomes" id="UP000198406"/>
    </source>
</evidence>
<proteinExistence type="predicted"/>
<protein>
    <submittedName>
        <fullName evidence="2">Uncharacterized protein</fullName>
    </submittedName>
</protein>
<reference evidence="2 3" key="1">
    <citation type="journal article" date="2015" name="Plant Cell">
        <title>Oil accumulation by the oleaginous diatom Fistulifera solaris as revealed by the genome and transcriptome.</title>
        <authorList>
            <person name="Tanaka T."/>
            <person name="Maeda Y."/>
            <person name="Veluchamy A."/>
            <person name="Tanaka M."/>
            <person name="Abida H."/>
            <person name="Marechal E."/>
            <person name="Bowler C."/>
            <person name="Muto M."/>
            <person name="Sunaga Y."/>
            <person name="Tanaka M."/>
            <person name="Yoshino T."/>
            <person name="Taniguchi T."/>
            <person name="Fukuda Y."/>
            <person name="Nemoto M."/>
            <person name="Matsumoto M."/>
            <person name="Wong P.S."/>
            <person name="Aburatani S."/>
            <person name="Fujibuchi W."/>
        </authorList>
    </citation>
    <scope>NUCLEOTIDE SEQUENCE [LARGE SCALE GENOMIC DNA]</scope>
    <source>
        <strain evidence="2 3">JPCC DA0580</strain>
    </source>
</reference>
<dbReference type="InParanoid" id="A0A1Z5K8D0"/>
<dbReference type="Proteomes" id="UP000198406">
    <property type="component" value="Unassembled WGS sequence"/>
</dbReference>
<sequence length="271" mass="31561">MGDIYYFFVTLSIAWLLDFVPTTPYLGICTVIVGWVQGNISLYKECFNKIFFYYAPPYEVGDLIEVCYGSNPPTETCTRFRPERIMRVEIIRTLTTWVSSLEDGRWTCLSNELLTDRQTLVWSRVPAVFRVMMQAIADAADGLLFLRELHAAIKRFASENSTEWYPVKTFAEDAVIIETGYKEYCFDIRYRETWREFDHIIRSKIDLDVDCSNQAEKFYRSRAKRDAVALPNVVEEKNNGSEDGNGEMTDNTEGNNEMEGHRLLYYRILVK</sequence>
<gene>
    <name evidence="2" type="ORF">FisN_14Hu100</name>
</gene>
<feature type="region of interest" description="Disordered" evidence="1">
    <location>
        <begin position="235"/>
        <end position="256"/>
    </location>
</feature>
<dbReference type="EMBL" id="BDSP01000184">
    <property type="protein sequence ID" value="GAX22484.1"/>
    <property type="molecule type" value="Genomic_DNA"/>
</dbReference>